<dbReference type="GO" id="GO:0005770">
    <property type="term" value="C:late endosome"/>
    <property type="evidence" value="ECO:0007669"/>
    <property type="project" value="TreeGrafter"/>
</dbReference>
<dbReference type="OrthoDB" id="10258141at2759"/>
<evidence type="ECO:0000313" key="3">
    <source>
        <dbReference type="Proteomes" id="UP000054560"/>
    </source>
</evidence>
<dbReference type="GO" id="GO:0005829">
    <property type="term" value="C:cytosol"/>
    <property type="evidence" value="ECO:0007669"/>
    <property type="project" value="GOC"/>
</dbReference>
<dbReference type="AlphaFoldDB" id="A0A0L0F7J3"/>
<dbReference type="eggNOG" id="KOG1107">
    <property type="taxonomic scope" value="Eukaryota"/>
</dbReference>
<proteinExistence type="predicted"/>
<dbReference type="InterPro" id="IPR005378">
    <property type="entry name" value="Vps35"/>
</dbReference>
<accession>A0A0L0F7J3</accession>
<dbReference type="RefSeq" id="XP_014145990.1">
    <property type="nucleotide sequence ID" value="XM_014290515.1"/>
</dbReference>
<dbReference type="STRING" id="667725.A0A0L0F7J3"/>
<dbReference type="PANTHER" id="PTHR11099:SF0">
    <property type="entry name" value="VACUOLAR PROTEIN SORTING-ASSOCIATED PROTEIN 35"/>
    <property type="match status" value="1"/>
</dbReference>
<organism evidence="2 3">
    <name type="scientific">Sphaeroforma arctica JP610</name>
    <dbReference type="NCBI Taxonomy" id="667725"/>
    <lineage>
        <taxon>Eukaryota</taxon>
        <taxon>Ichthyosporea</taxon>
        <taxon>Ichthyophonida</taxon>
        <taxon>Sphaeroforma</taxon>
    </lineage>
</organism>
<dbReference type="GO" id="GO:0006886">
    <property type="term" value="P:intracellular protein transport"/>
    <property type="evidence" value="ECO:0007669"/>
    <property type="project" value="TreeGrafter"/>
</dbReference>
<feature type="non-terminal residue" evidence="2">
    <location>
        <position position="108"/>
    </location>
</feature>
<gene>
    <name evidence="2" type="ORF">SARC_15362</name>
</gene>
<dbReference type="EMBL" id="KQ247602">
    <property type="protein sequence ID" value="KNC72088.1"/>
    <property type="molecule type" value="Genomic_DNA"/>
</dbReference>
<dbReference type="Pfam" id="PF03635">
    <property type="entry name" value="Vps35"/>
    <property type="match status" value="1"/>
</dbReference>
<reference evidence="2 3" key="1">
    <citation type="submission" date="2011-02" db="EMBL/GenBank/DDBJ databases">
        <title>The Genome Sequence of Sphaeroforma arctica JP610.</title>
        <authorList>
            <consortium name="The Broad Institute Genome Sequencing Platform"/>
            <person name="Russ C."/>
            <person name="Cuomo C."/>
            <person name="Young S.K."/>
            <person name="Zeng Q."/>
            <person name="Gargeya S."/>
            <person name="Alvarado L."/>
            <person name="Berlin A."/>
            <person name="Chapman S.B."/>
            <person name="Chen Z."/>
            <person name="Freedman E."/>
            <person name="Gellesch M."/>
            <person name="Goldberg J."/>
            <person name="Griggs A."/>
            <person name="Gujja S."/>
            <person name="Heilman E."/>
            <person name="Heiman D."/>
            <person name="Howarth C."/>
            <person name="Mehta T."/>
            <person name="Neiman D."/>
            <person name="Pearson M."/>
            <person name="Roberts A."/>
            <person name="Saif S."/>
            <person name="Shea T."/>
            <person name="Shenoy N."/>
            <person name="Sisk P."/>
            <person name="Stolte C."/>
            <person name="Sykes S."/>
            <person name="White J."/>
            <person name="Yandava C."/>
            <person name="Burger G."/>
            <person name="Gray M.W."/>
            <person name="Holland P.W.H."/>
            <person name="King N."/>
            <person name="Lang F.B.F."/>
            <person name="Roger A.J."/>
            <person name="Ruiz-Trillo I."/>
            <person name="Haas B."/>
            <person name="Nusbaum C."/>
            <person name="Birren B."/>
        </authorList>
    </citation>
    <scope>NUCLEOTIDE SEQUENCE [LARGE SCALE GENOMIC DNA]</scope>
    <source>
        <strain evidence="2 3">JP610</strain>
    </source>
</reference>
<protein>
    <submittedName>
        <fullName evidence="2">Uncharacterized protein</fullName>
    </submittedName>
</protein>
<dbReference type="GO" id="GO:0030906">
    <property type="term" value="C:retromer, cargo-selective complex"/>
    <property type="evidence" value="ECO:0007669"/>
    <property type="project" value="InterPro"/>
</dbReference>
<evidence type="ECO:0000313" key="2">
    <source>
        <dbReference type="EMBL" id="KNC72088.1"/>
    </source>
</evidence>
<keyword evidence="3" id="KW-1185">Reference proteome</keyword>
<keyword evidence="1" id="KW-0732">Signal</keyword>
<feature type="chain" id="PRO_5005538535" evidence="1">
    <location>
        <begin position="20"/>
        <end position="108"/>
    </location>
</feature>
<dbReference type="PANTHER" id="PTHR11099">
    <property type="entry name" value="VACUOLAR SORTING PROTEIN 35"/>
    <property type="match status" value="1"/>
</dbReference>
<dbReference type="GeneID" id="25915866"/>
<feature type="signal peptide" evidence="1">
    <location>
        <begin position="1"/>
        <end position="19"/>
    </location>
</feature>
<sequence length="108" mass="12077">MHACPSLLLSAQIILPGFMQQIVNCRDAIAQEYLMECIIQVFPDEFHLRSLSVFLDGCAQLQPKVNAKTILNSLIDRLATYALTDAAQVPTDVQLFDVFSRHVSDLIN</sequence>
<name>A0A0L0F7J3_9EUKA</name>
<evidence type="ECO:0000256" key="1">
    <source>
        <dbReference type="SAM" id="SignalP"/>
    </source>
</evidence>
<dbReference type="GO" id="GO:0042147">
    <property type="term" value="P:retrograde transport, endosome to Golgi"/>
    <property type="evidence" value="ECO:0007669"/>
    <property type="project" value="InterPro"/>
</dbReference>
<dbReference type="Proteomes" id="UP000054560">
    <property type="component" value="Unassembled WGS sequence"/>
</dbReference>